<dbReference type="OrthoDB" id="250802at2759"/>
<comment type="function">
    <text evidence="1">Catalytic subunit of the peripheral V1 complex of vacuolar ATPase (V-ATPase). V-ATPase is responsible for acidifying a variety of intracellular compartments in eukaryotic cells.</text>
</comment>
<gene>
    <name evidence="6" type="ORF">J1N35_014188</name>
</gene>
<organism evidence="6 7">
    <name type="scientific">Gossypium stocksii</name>
    <dbReference type="NCBI Taxonomy" id="47602"/>
    <lineage>
        <taxon>Eukaryota</taxon>
        <taxon>Viridiplantae</taxon>
        <taxon>Streptophyta</taxon>
        <taxon>Embryophyta</taxon>
        <taxon>Tracheophyta</taxon>
        <taxon>Spermatophyta</taxon>
        <taxon>Magnoliopsida</taxon>
        <taxon>eudicotyledons</taxon>
        <taxon>Gunneridae</taxon>
        <taxon>Pentapetalae</taxon>
        <taxon>rosids</taxon>
        <taxon>malvids</taxon>
        <taxon>Malvales</taxon>
        <taxon>Malvaceae</taxon>
        <taxon>Malvoideae</taxon>
        <taxon>Gossypium</taxon>
    </lineage>
</organism>
<dbReference type="GO" id="GO:0016887">
    <property type="term" value="F:ATP hydrolysis activity"/>
    <property type="evidence" value="ECO:0007669"/>
    <property type="project" value="TreeGrafter"/>
</dbReference>
<keyword evidence="4" id="KW-0375">Hydrogen ion transport</keyword>
<evidence type="ECO:0008006" key="8">
    <source>
        <dbReference type="Google" id="ProtNLM"/>
    </source>
</evidence>
<protein>
    <recommendedName>
        <fullName evidence="8">V-type proton ATPase subunit G</fullName>
    </recommendedName>
</protein>
<evidence type="ECO:0000256" key="1">
    <source>
        <dbReference type="ARBA" id="ARBA00003847"/>
    </source>
</evidence>
<dbReference type="GO" id="GO:0046961">
    <property type="term" value="F:proton-transporting ATPase activity, rotational mechanism"/>
    <property type="evidence" value="ECO:0007669"/>
    <property type="project" value="InterPro"/>
</dbReference>
<keyword evidence="3" id="KW-0813">Transport</keyword>
<evidence type="ECO:0000313" key="6">
    <source>
        <dbReference type="EMBL" id="KAH1097267.1"/>
    </source>
</evidence>
<reference evidence="6 7" key="1">
    <citation type="journal article" date="2021" name="Plant Biotechnol. J.">
        <title>Multi-omics assisted identification of the key and species-specific regulatory components of drought-tolerant mechanisms in Gossypium stocksii.</title>
        <authorList>
            <person name="Yu D."/>
            <person name="Ke L."/>
            <person name="Zhang D."/>
            <person name="Wu Y."/>
            <person name="Sun Y."/>
            <person name="Mei J."/>
            <person name="Sun J."/>
            <person name="Sun Y."/>
        </authorList>
    </citation>
    <scope>NUCLEOTIDE SEQUENCE [LARGE SCALE GENOMIC DNA]</scope>
    <source>
        <strain evidence="7">cv. E1</strain>
        <tissue evidence="6">Leaf</tissue>
    </source>
</reference>
<dbReference type="Gene3D" id="1.20.5.2950">
    <property type="match status" value="1"/>
</dbReference>
<evidence type="ECO:0000256" key="3">
    <source>
        <dbReference type="ARBA" id="ARBA00022448"/>
    </source>
</evidence>
<evidence type="ECO:0000256" key="5">
    <source>
        <dbReference type="ARBA" id="ARBA00023065"/>
    </source>
</evidence>
<keyword evidence="7" id="KW-1185">Reference proteome</keyword>
<sequence length="216" mass="24467">MSLNFRYCIFLFLNREAKEVAHLIATEGIKKGENTHLPQRVSSGAKVAVLKYRRWTEDEQAIRHRRAEEENGREYGEGIELLFTVGRRGLNCCLQLDADIVGLVATMDSFKGQGGIQMLLTAEQEAQHIVSSARNLKMARLKQAKEEAEKDVALFRSQMETEYQNKISESSGSSDNTVKRLEEETDKKIKALTKSTSMVSKEIIEMLMKHVTSVKI</sequence>
<dbReference type="NCBIfam" id="TIGR01147">
    <property type="entry name" value="V_ATP_synt_G"/>
    <property type="match status" value="1"/>
</dbReference>
<proteinExistence type="inferred from homology"/>
<dbReference type="Proteomes" id="UP000828251">
    <property type="component" value="Unassembled WGS sequence"/>
</dbReference>
<evidence type="ECO:0000313" key="7">
    <source>
        <dbReference type="Proteomes" id="UP000828251"/>
    </source>
</evidence>
<comment type="similarity">
    <text evidence="2">Belongs to the V-ATPase G subunit family.</text>
</comment>
<accession>A0A9D4A9P2</accession>
<evidence type="ECO:0000256" key="2">
    <source>
        <dbReference type="ARBA" id="ARBA00010066"/>
    </source>
</evidence>
<name>A0A9D4A9P2_9ROSI</name>
<keyword evidence="5" id="KW-0406">Ion transport</keyword>
<dbReference type="GO" id="GO:0000221">
    <property type="term" value="C:vacuolar proton-transporting V-type ATPase, V1 domain"/>
    <property type="evidence" value="ECO:0007669"/>
    <property type="project" value="TreeGrafter"/>
</dbReference>
<comment type="caution">
    <text evidence="6">The sequence shown here is derived from an EMBL/GenBank/DDBJ whole genome shotgun (WGS) entry which is preliminary data.</text>
</comment>
<dbReference type="EMBL" id="JAIQCV010000005">
    <property type="protein sequence ID" value="KAH1097267.1"/>
    <property type="molecule type" value="Genomic_DNA"/>
</dbReference>
<dbReference type="PANTHER" id="PTHR12713">
    <property type="entry name" value="VACUOLAR ATP SYNTHASE SUBUNIT G"/>
    <property type="match status" value="1"/>
</dbReference>
<dbReference type="AlphaFoldDB" id="A0A9D4A9P2"/>
<dbReference type="FunFam" id="1.20.5.2950:FF:000001">
    <property type="entry name" value="V-type proton ATPase subunit G"/>
    <property type="match status" value="1"/>
</dbReference>
<evidence type="ECO:0000256" key="4">
    <source>
        <dbReference type="ARBA" id="ARBA00022781"/>
    </source>
</evidence>
<dbReference type="Pfam" id="PF03179">
    <property type="entry name" value="V-ATPase_G"/>
    <property type="match status" value="1"/>
</dbReference>
<dbReference type="InterPro" id="IPR005124">
    <property type="entry name" value="V-ATPase_G"/>
</dbReference>
<dbReference type="PANTHER" id="PTHR12713:SF27">
    <property type="entry name" value="V-TYPE PROTON ATPASE SUBUNIT G3"/>
    <property type="match status" value="1"/>
</dbReference>